<accession>A0ACB7RJG0</accession>
<sequence length="74" mass="7952">MFQLVESSKRELRHLGSEEMFDELFEHIAEAAQNGKAAVSSGDGFGGGVGVRGLSNPKAGRGFREKRGGEQKSK</sequence>
<evidence type="ECO:0000313" key="1">
    <source>
        <dbReference type="EMBL" id="KAH6922738.1"/>
    </source>
</evidence>
<gene>
    <name evidence="1" type="ORF">HPB50_018778</name>
</gene>
<protein>
    <submittedName>
        <fullName evidence="1">Uncharacterized protein</fullName>
    </submittedName>
</protein>
<evidence type="ECO:0000313" key="2">
    <source>
        <dbReference type="Proteomes" id="UP000821845"/>
    </source>
</evidence>
<dbReference type="Proteomes" id="UP000821845">
    <property type="component" value="Chromosome 9"/>
</dbReference>
<proteinExistence type="predicted"/>
<dbReference type="EMBL" id="CM023489">
    <property type="protein sequence ID" value="KAH6922738.1"/>
    <property type="molecule type" value="Genomic_DNA"/>
</dbReference>
<name>A0ACB7RJG0_HYAAI</name>
<reference evidence="1" key="1">
    <citation type="submission" date="2020-05" db="EMBL/GenBank/DDBJ databases">
        <title>Large-scale comparative analyses of tick genomes elucidate their genetic diversity and vector capacities.</title>
        <authorList>
            <person name="Jia N."/>
            <person name="Wang J."/>
            <person name="Shi W."/>
            <person name="Du L."/>
            <person name="Sun Y."/>
            <person name="Zhan W."/>
            <person name="Jiang J."/>
            <person name="Wang Q."/>
            <person name="Zhang B."/>
            <person name="Ji P."/>
            <person name="Sakyi L.B."/>
            <person name="Cui X."/>
            <person name="Yuan T."/>
            <person name="Jiang B."/>
            <person name="Yang W."/>
            <person name="Lam T.T.-Y."/>
            <person name="Chang Q."/>
            <person name="Ding S."/>
            <person name="Wang X."/>
            <person name="Zhu J."/>
            <person name="Ruan X."/>
            <person name="Zhao L."/>
            <person name="Wei J."/>
            <person name="Que T."/>
            <person name="Du C."/>
            <person name="Cheng J."/>
            <person name="Dai P."/>
            <person name="Han X."/>
            <person name="Huang E."/>
            <person name="Gao Y."/>
            <person name="Liu J."/>
            <person name="Shao H."/>
            <person name="Ye R."/>
            <person name="Li L."/>
            <person name="Wei W."/>
            <person name="Wang X."/>
            <person name="Wang C."/>
            <person name="Yang T."/>
            <person name="Huo Q."/>
            <person name="Li W."/>
            <person name="Guo W."/>
            <person name="Chen H."/>
            <person name="Zhou L."/>
            <person name="Ni X."/>
            <person name="Tian J."/>
            <person name="Zhou Y."/>
            <person name="Sheng Y."/>
            <person name="Liu T."/>
            <person name="Pan Y."/>
            <person name="Xia L."/>
            <person name="Li J."/>
            <person name="Zhao F."/>
            <person name="Cao W."/>
        </authorList>
    </citation>
    <scope>NUCLEOTIDE SEQUENCE</scope>
    <source>
        <strain evidence="1">Hyas-2018</strain>
    </source>
</reference>
<comment type="caution">
    <text evidence="1">The sequence shown here is derived from an EMBL/GenBank/DDBJ whole genome shotgun (WGS) entry which is preliminary data.</text>
</comment>
<keyword evidence="2" id="KW-1185">Reference proteome</keyword>
<organism evidence="1 2">
    <name type="scientific">Hyalomma asiaticum</name>
    <name type="common">Tick</name>
    <dbReference type="NCBI Taxonomy" id="266040"/>
    <lineage>
        <taxon>Eukaryota</taxon>
        <taxon>Metazoa</taxon>
        <taxon>Ecdysozoa</taxon>
        <taxon>Arthropoda</taxon>
        <taxon>Chelicerata</taxon>
        <taxon>Arachnida</taxon>
        <taxon>Acari</taxon>
        <taxon>Parasitiformes</taxon>
        <taxon>Ixodida</taxon>
        <taxon>Ixodoidea</taxon>
        <taxon>Ixodidae</taxon>
        <taxon>Hyalomminae</taxon>
        <taxon>Hyalomma</taxon>
    </lineage>
</organism>